<keyword evidence="3" id="KW-1185">Reference proteome</keyword>
<dbReference type="InterPro" id="IPR036047">
    <property type="entry name" value="F-box-like_dom_sf"/>
</dbReference>
<gene>
    <name evidence="2" type="ORF">RJ641_018222</name>
</gene>
<dbReference type="SUPFAM" id="SSF52047">
    <property type="entry name" value="RNI-like"/>
    <property type="match status" value="1"/>
</dbReference>
<accession>A0AAN8UTT5</accession>
<dbReference type="SUPFAM" id="SSF81383">
    <property type="entry name" value="F-box domain"/>
    <property type="match status" value="1"/>
</dbReference>
<reference evidence="2 3" key="1">
    <citation type="submission" date="2023-12" db="EMBL/GenBank/DDBJ databases">
        <title>A high-quality genome assembly for Dillenia turbinata (Dilleniales).</title>
        <authorList>
            <person name="Chanderbali A."/>
        </authorList>
    </citation>
    <scope>NUCLEOTIDE SEQUENCE [LARGE SCALE GENOMIC DNA]</scope>
    <source>
        <strain evidence="2">LSX21</strain>
        <tissue evidence="2">Leaf</tissue>
    </source>
</reference>
<dbReference type="Proteomes" id="UP001370490">
    <property type="component" value="Unassembled WGS sequence"/>
</dbReference>
<dbReference type="PANTHER" id="PTHR31900">
    <property type="entry name" value="F-BOX/RNI SUPERFAMILY PROTEIN-RELATED"/>
    <property type="match status" value="1"/>
</dbReference>
<dbReference type="SMART" id="SM00256">
    <property type="entry name" value="FBOX"/>
    <property type="match status" value="1"/>
</dbReference>
<dbReference type="InterPro" id="IPR001810">
    <property type="entry name" value="F-box_dom"/>
</dbReference>
<comment type="caution">
    <text evidence="2">The sequence shown here is derived from an EMBL/GenBank/DDBJ whole genome shotgun (WGS) entry which is preliminary data.</text>
</comment>
<feature type="non-terminal residue" evidence="2">
    <location>
        <position position="1"/>
    </location>
</feature>
<dbReference type="Gene3D" id="1.20.1280.50">
    <property type="match status" value="1"/>
</dbReference>
<dbReference type="InterPro" id="IPR032675">
    <property type="entry name" value="LRR_dom_sf"/>
</dbReference>
<dbReference type="SMART" id="SM00579">
    <property type="entry name" value="FBD"/>
    <property type="match status" value="1"/>
</dbReference>
<protein>
    <submittedName>
        <fullName evidence="2">F-box domain</fullName>
    </submittedName>
</protein>
<dbReference type="Gene3D" id="3.80.10.10">
    <property type="entry name" value="Ribonuclease Inhibitor"/>
    <property type="match status" value="1"/>
</dbReference>
<dbReference type="Pfam" id="PF00646">
    <property type="entry name" value="F-box"/>
    <property type="match status" value="1"/>
</dbReference>
<dbReference type="PROSITE" id="PS50181">
    <property type="entry name" value="FBOX"/>
    <property type="match status" value="1"/>
</dbReference>
<dbReference type="PANTHER" id="PTHR31900:SF32">
    <property type="entry name" value="F-BOX_RNI_FBD-LIKE DOMAIN PROTEIN"/>
    <property type="match status" value="1"/>
</dbReference>
<evidence type="ECO:0000313" key="2">
    <source>
        <dbReference type="EMBL" id="KAK6917471.1"/>
    </source>
</evidence>
<evidence type="ECO:0000313" key="3">
    <source>
        <dbReference type="Proteomes" id="UP001370490"/>
    </source>
</evidence>
<dbReference type="InterPro" id="IPR055357">
    <property type="entry name" value="LRR_At1g61320_AtMIF1"/>
</dbReference>
<dbReference type="InterPro" id="IPR006566">
    <property type="entry name" value="FBD"/>
</dbReference>
<sequence length="583" mass="65830">YLDDEISDAESVEAKIIDPCGSSVSVPIRSDSNPHKIRKSETLTLDIDRLSSLPDSLILEILSLLPIKEAISTSILSKRWRFLWHDLPILTFRSSSFRIYPLVDKTLGFHKTPKLQAFRANLWYNGKYASNVDAWIRFALGKSVERLDLKLPLFKYLRDDDNKNYKKYSLPSILFRNSSIRTMRLKSFQIGTRGLVINWKCLKNLHLCDAHLENRVVGSILSGSPVLECLELKDCSGFSQLDLKSKSLRKLVLNGYDGGELMNYATVLEIVAPDIRSLVIGGQFSWKRFRVVNVGSLVDAKLDFGLCVEQMDVERDCLDMVSQLLKALCHVEKLHIGSWCIQVLSVFKLRNLPSPPSRWRWLCLTTDLDKWDLPGVISSLECANDVDTIVLDLASRGNRQVGFIKNFNFEKRNAYCHHLANKVYCTPSIELVGSLLLHLKTVEVVGFGAEETEIEFIHFVLKNAKVLGKMIICTRERRSLGPVELFELVHSNGALESRAEVKIKLFHTLGNSKLDPVHSLRLIKTDVFCDVGVQNSIQVVNKLMIRGATDCVYGGDERQDEIEKPSGELLIPSSSLFMSSMVG</sequence>
<dbReference type="EMBL" id="JBAMMX010000023">
    <property type="protein sequence ID" value="KAK6917471.1"/>
    <property type="molecule type" value="Genomic_DNA"/>
</dbReference>
<dbReference type="AlphaFoldDB" id="A0AAN8UTT5"/>
<name>A0AAN8UTT5_9MAGN</name>
<dbReference type="Pfam" id="PF23622">
    <property type="entry name" value="LRR_At1g61320_AtMIF1"/>
    <property type="match status" value="1"/>
</dbReference>
<feature type="domain" description="F-box" evidence="1">
    <location>
        <begin position="47"/>
        <end position="95"/>
    </location>
</feature>
<proteinExistence type="predicted"/>
<dbReference type="InterPro" id="IPR050232">
    <property type="entry name" value="FBL13/AtMIF1-like"/>
</dbReference>
<organism evidence="2 3">
    <name type="scientific">Dillenia turbinata</name>
    <dbReference type="NCBI Taxonomy" id="194707"/>
    <lineage>
        <taxon>Eukaryota</taxon>
        <taxon>Viridiplantae</taxon>
        <taxon>Streptophyta</taxon>
        <taxon>Embryophyta</taxon>
        <taxon>Tracheophyta</taxon>
        <taxon>Spermatophyta</taxon>
        <taxon>Magnoliopsida</taxon>
        <taxon>eudicotyledons</taxon>
        <taxon>Gunneridae</taxon>
        <taxon>Pentapetalae</taxon>
        <taxon>Dilleniales</taxon>
        <taxon>Dilleniaceae</taxon>
        <taxon>Dillenia</taxon>
    </lineage>
</organism>
<evidence type="ECO:0000259" key="1">
    <source>
        <dbReference type="PROSITE" id="PS50181"/>
    </source>
</evidence>